<feature type="compositionally biased region" description="Basic and acidic residues" evidence="1">
    <location>
        <begin position="586"/>
        <end position="606"/>
    </location>
</feature>
<feature type="region of interest" description="Disordered" evidence="1">
    <location>
        <begin position="285"/>
        <end position="313"/>
    </location>
</feature>
<feature type="region of interest" description="Disordered" evidence="1">
    <location>
        <begin position="1115"/>
        <end position="1143"/>
    </location>
</feature>
<reference evidence="2" key="1">
    <citation type="submission" date="2023-08" db="EMBL/GenBank/DDBJ databases">
        <authorList>
            <person name="Chen Y."/>
            <person name="Shah S."/>
            <person name="Dougan E. K."/>
            <person name="Thang M."/>
            <person name="Chan C."/>
        </authorList>
    </citation>
    <scope>NUCLEOTIDE SEQUENCE</scope>
</reference>
<dbReference type="EMBL" id="CAUJNA010000153">
    <property type="protein sequence ID" value="CAJ1372726.1"/>
    <property type="molecule type" value="Genomic_DNA"/>
</dbReference>
<feature type="region of interest" description="Disordered" evidence="1">
    <location>
        <begin position="712"/>
        <end position="736"/>
    </location>
</feature>
<feature type="region of interest" description="Disordered" evidence="1">
    <location>
        <begin position="567"/>
        <end position="628"/>
    </location>
</feature>
<feature type="compositionally biased region" description="Gly residues" evidence="1">
    <location>
        <begin position="88"/>
        <end position="100"/>
    </location>
</feature>
<accession>A0AA36HPN4</accession>
<evidence type="ECO:0000313" key="2">
    <source>
        <dbReference type="EMBL" id="CAJ1372726.1"/>
    </source>
</evidence>
<organism evidence="2 3">
    <name type="scientific">Effrenium voratum</name>
    <dbReference type="NCBI Taxonomy" id="2562239"/>
    <lineage>
        <taxon>Eukaryota</taxon>
        <taxon>Sar</taxon>
        <taxon>Alveolata</taxon>
        <taxon>Dinophyceae</taxon>
        <taxon>Suessiales</taxon>
        <taxon>Symbiodiniaceae</taxon>
        <taxon>Effrenium</taxon>
    </lineage>
</organism>
<feature type="compositionally biased region" description="Basic and acidic residues" evidence="1">
    <location>
        <begin position="1353"/>
        <end position="1364"/>
    </location>
</feature>
<sequence>MGQGGRTQGEGDWRCKKREGRPLEAIGWWRNSREAEGGGFVKGVQMVRNRCGLVWQLQVRPRLGHRQKRWNCGSLEHRKECPRPPQGGPGGGQAAGGEGARTGTPGNKKAVKKAAGGKSHASEPVVEEMEEIAIEETVGKDKLMAEATQLLKSLRMKKLKAARLSKIGECQSWGLLDGGATHALRQARKGETGDDRMVELADGREVVMQMTEDHTLICKEATQVIVPLGALYLLGYKIRWEEGICCIEHASRGPLPVRMRQFCPEVPTEVALRLVAELEEFNIGTAPEGGYSGDQEHEEAGHQRRPQEGPVRQGCSCMEERRDGEGEGGVPEALLERALGTGEGRGIAAARRRHAKATGLILHLFAGKSAKKFNYGQWDREVIAVDILSGQDLLEADTFGYLAGLAVEGRTEGVMGGPCRTYSSCRHFEPGPYPVRGRGEELFCYEESDAEARKVEGDSVLMLRVWILAVLANGGRELVGLKAWMVKEHPEDPRSFVSKEEWEKAKARGGEPPSVWDWPEVTALEEVLGLIGVKFDQGAMGHIKRKPTMLLTSIKDLRQLDGMRGPGVGGAGNRESSSWQETGRGGVKDGKGIGGGHVEEPRREWPHPISPGLQGLHPGWTQRKEPSEEEGHRYLLVGSYVTAVAKNMAKEDEVEKEAGGEALGEDPSEDPFEEMFDEEGALRRAAEVIAATQSMVAKLRWWGLEVARLHSDRGKQKDEEAGDDEEPRISKVEEGEEQVEVSLDPVVWSQEKDRFLELVMDDLEMGGTGEEWAEVLGRLDIQQSCTEEEMVEVTREERPKAGLRAMDVVAEEEEVEGGADVYASGVEAGTVRALLRKAAAMRWSVGSLDIRILIDAKVVEPGIMWEVTRRWKVDIGGRQVLVLHQAFADEKLWKIKLGETTVGFICCYVDDMMIIGEQSIVEVMAGHIKKEWDATDLEWANTEKEDYIKDVINRYGSEVKEKLIPVPKEIEKDGEDEELDMEMVRRAQTLSGELLWATRTRPDISYGVNRISQLIARQARRAYDMGIYLLGFLKKTVDWKLEFGAAAEGHGENGEYVYERGMNTVEVYADAGFGPDGGRSQRGVIVCYSGCPIHWTSTRQPFVARSTAEAVVGSHGGGAARGSLGGDHRRPGRQEGGIGVGQGIDVEGRDQLRSLKLVMMQDNAAAVTLLQGPGGSWRTRPLKIRATSARERFENGSWALQHLPGETMLAGIGTKALGSSRLRALAEMMGMKMGESGAIPEKVRVVHSVEHERGLKVLTGITCIMLAEAAGIEDEEASREELLFWTALLVAVVAAWEALKWSARKATNVVRGLQKGEDCGSMPTTGGGVKVKTMKGGEERAAQSAADWLEREVDRAGSSRERNAGWKAGGGEAKQTRSTPERSCVVEWKVSLDVEEAAIWEDVKKIFPGIMKEPVGTEDRWLEKGGYYIKMHCRRRVAQFDPRRGYMPKDKIGPERITVMRTSGPIFVLGGDYTVGSLSGLREFVGFTIFKKVGAEQEVGS</sequence>
<evidence type="ECO:0000313" key="3">
    <source>
        <dbReference type="Proteomes" id="UP001178507"/>
    </source>
</evidence>
<feature type="region of interest" description="Disordered" evidence="1">
    <location>
        <begin position="651"/>
        <end position="672"/>
    </location>
</feature>
<feature type="compositionally biased region" description="Low complexity" evidence="1">
    <location>
        <begin position="101"/>
        <end position="118"/>
    </location>
</feature>
<feature type="compositionally biased region" description="Gly residues" evidence="1">
    <location>
        <begin position="1115"/>
        <end position="1125"/>
    </location>
</feature>
<feature type="region of interest" description="Disordered" evidence="1">
    <location>
        <begin position="1353"/>
        <end position="1380"/>
    </location>
</feature>
<name>A0AA36HPN4_9DINO</name>
<protein>
    <submittedName>
        <fullName evidence="2">Uncharacterized protein</fullName>
    </submittedName>
</protein>
<feature type="compositionally biased region" description="Basic and acidic residues" evidence="1">
    <location>
        <begin position="294"/>
        <end position="307"/>
    </location>
</feature>
<gene>
    <name evidence="2" type="ORF">EVOR1521_LOCUS2735</name>
</gene>
<dbReference type="Proteomes" id="UP001178507">
    <property type="component" value="Unassembled WGS sequence"/>
</dbReference>
<feature type="compositionally biased region" description="Acidic residues" evidence="1">
    <location>
        <begin position="663"/>
        <end position="672"/>
    </location>
</feature>
<feature type="region of interest" description="Disordered" evidence="1">
    <location>
        <begin position="76"/>
        <end position="124"/>
    </location>
</feature>
<proteinExistence type="predicted"/>
<comment type="caution">
    <text evidence="2">The sequence shown here is derived from an EMBL/GenBank/DDBJ whole genome shotgun (WGS) entry which is preliminary data.</text>
</comment>
<dbReference type="CDD" id="cd09272">
    <property type="entry name" value="RNase_HI_RT_Ty1"/>
    <property type="match status" value="1"/>
</dbReference>
<evidence type="ECO:0000256" key="1">
    <source>
        <dbReference type="SAM" id="MobiDB-lite"/>
    </source>
</evidence>
<keyword evidence="3" id="KW-1185">Reference proteome</keyword>